<proteinExistence type="predicted"/>
<reference evidence="1 2" key="1">
    <citation type="journal article" date="2021" name="Sci. Rep.">
        <title>The distribution of antibiotic resistance genes in chicken gut microbiota commensals.</title>
        <authorList>
            <person name="Juricova H."/>
            <person name="Matiasovicova J."/>
            <person name="Kubasova T."/>
            <person name="Cejkova D."/>
            <person name="Rychlik I."/>
        </authorList>
    </citation>
    <scope>NUCLEOTIDE SEQUENCE [LARGE SCALE GENOMIC DNA]</scope>
    <source>
        <strain evidence="1 2">An770</strain>
    </source>
</reference>
<organism evidence="1 2">
    <name type="scientific">Drancourtella massiliensis</name>
    <dbReference type="NCBI Taxonomy" id="1632013"/>
    <lineage>
        <taxon>Bacteria</taxon>
        <taxon>Bacillati</taxon>
        <taxon>Bacillota</taxon>
        <taxon>Clostridia</taxon>
        <taxon>Eubacteriales</taxon>
        <taxon>Oscillospiraceae</taxon>
        <taxon>Drancourtella</taxon>
    </lineage>
</organism>
<dbReference type="EMBL" id="JACJKH010000027">
    <property type="protein sequence ID" value="MBM6745230.1"/>
    <property type="molecule type" value="Genomic_DNA"/>
</dbReference>
<name>A0ABS2EJR2_9FIRM</name>
<evidence type="ECO:0000313" key="2">
    <source>
        <dbReference type="Proteomes" id="UP000775686"/>
    </source>
</evidence>
<gene>
    <name evidence="1" type="ORF">H6A32_13145</name>
</gene>
<sequence length="65" mass="7407">MSEICCKGTGAPETRCEYDDAWFCKNPDCKTPVLTSTMLGAHPSGCPKIYEWNRRTEFETQTNRT</sequence>
<keyword evidence="2" id="KW-1185">Reference proteome</keyword>
<evidence type="ECO:0000313" key="1">
    <source>
        <dbReference type="EMBL" id="MBM6745230.1"/>
    </source>
</evidence>
<dbReference type="Proteomes" id="UP000775686">
    <property type="component" value="Unassembled WGS sequence"/>
</dbReference>
<protein>
    <submittedName>
        <fullName evidence="1">Uncharacterized protein</fullName>
    </submittedName>
</protein>
<accession>A0ABS2EJR2</accession>
<comment type="caution">
    <text evidence="1">The sequence shown here is derived from an EMBL/GenBank/DDBJ whole genome shotgun (WGS) entry which is preliminary data.</text>
</comment>
<dbReference type="RefSeq" id="WP_204864546.1">
    <property type="nucleotide sequence ID" value="NZ_JACJKH010000027.1"/>
</dbReference>